<dbReference type="GO" id="GO:0047663">
    <property type="term" value="F:aminoglycoside 6'-N-acetyltransferase activity"/>
    <property type="evidence" value="ECO:0007669"/>
    <property type="project" value="UniProtKB-EC"/>
</dbReference>
<keyword evidence="2 4" id="KW-0012">Acyltransferase</keyword>
<dbReference type="SUPFAM" id="SSF55729">
    <property type="entry name" value="Acyl-CoA N-acyltransferases (Nat)"/>
    <property type="match status" value="1"/>
</dbReference>
<sequence length="145" mass="16300">MEELTILPAGEEHLDTVYDMICKLEETRLSYPGFCHAYRTNLAEKRIRYFLAARGEELLGFASLHIEELLHHASPVGELQELIVREEARGTGAGVALMAAVEAAARAAGCTQLEVCANVRRKATHRFYENRGFVNDHFNLCKPLR</sequence>
<protein>
    <submittedName>
        <fullName evidence="4">Aminoglycoside N(6')-acetyltransferase type 1</fullName>
        <ecNumber evidence="4">2.3.1.82</ecNumber>
    </submittedName>
</protein>
<dbReference type="PANTHER" id="PTHR43877">
    <property type="entry name" value="AMINOALKYLPHOSPHONATE N-ACETYLTRANSFERASE-RELATED-RELATED"/>
    <property type="match status" value="1"/>
</dbReference>
<dbReference type="EC" id="2.3.1.82" evidence="4"/>
<evidence type="ECO:0000259" key="3">
    <source>
        <dbReference type="PROSITE" id="PS51186"/>
    </source>
</evidence>
<dbReference type="AlphaFoldDB" id="A0A6N2VJH0"/>
<dbReference type="InterPro" id="IPR016181">
    <property type="entry name" value="Acyl_CoA_acyltransferase"/>
</dbReference>
<gene>
    <name evidence="4" type="ORF">AULFYP135_02397</name>
</gene>
<accession>A0A6N2VJH0</accession>
<dbReference type="InterPro" id="IPR050832">
    <property type="entry name" value="Bact_Acetyltransf"/>
</dbReference>
<organism evidence="4">
    <name type="scientific">uncultured Anaerotruncus sp</name>
    <dbReference type="NCBI Taxonomy" id="905011"/>
    <lineage>
        <taxon>Bacteria</taxon>
        <taxon>Bacillati</taxon>
        <taxon>Bacillota</taxon>
        <taxon>Clostridia</taxon>
        <taxon>Eubacteriales</taxon>
        <taxon>Oscillospiraceae</taxon>
        <taxon>Anaerotruncus</taxon>
        <taxon>environmental samples</taxon>
    </lineage>
</organism>
<keyword evidence="1 4" id="KW-0808">Transferase</keyword>
<dbReference type="Pfam" id="PF00583">
    <property type="entry name" value="Acetyltransf_1"/>
    <property type="match status" value="1"/>
</dbReference>
<evidence type="ECO:0000256" key="1">
    <source>
        <dbReference type="ARBA" id="ARBA00022679"/>
    </source>
</evidence>
<dbReference type="CDD" id="cd04301">
    <property type="entry name" value="NAT_SF"/>
    <property type="match status" value="1"/>
</dbReference>
<dbReference type="Gene3D" id="3.40.630.30">
    <property type="match status" value="1"/>
</dbReference>
<dbReference type="InterPro" id="IPR000182">
    <property type="entry name" value="GNAT_dom"/>
</dbReference>
<reference evidence="4" key="1">
    <citation type="submission" date="2019-11" db="EMBL/GenBank/DDBJ databases">
        <authorList>
            <person name="Feng L."/>
        </authorList>
    </citation>
    <scope>NUCLEOTIDE SEQUENCE</scope>
    <source>
        <strain evidence="4">AundefinedLFYP135</strain>
    </source>
</reference>
<name>A0A6N2VJH0_9FIRM</name>
<dbReference type="PANTHER" id="PTHR43877:SF2">
    <property type="entry name" value="AMINOALKYLPHOSPHONATE N-ACETYLTRANSFERASE-RELATED"/>
    <property type="match status" value="1"/>
</dbReference>
<evidence type="ECO:0000256" key="2">
    <source>
        <dbReference type="ARBA" id="ARBA00023315"/>
    </source>
</evidence>
<feature type="domain" description="N-acetyltransferase" evidence="3">
    <location>
        <begin position="4"/>
        <end position="145"/>
    </location>
</feature>
<proteinExistence type="predicted"/>
<dbReference type="PROSITE" id="PS51186">
    <property type="entry name" value="GNAT"/>
    <property type="match status" value="1"/>
</dbReference>
<evidence type="ECO:0000313" key="4">
    <source>
        <dbReference type="EMBL" id="VYT27196.1"/>
    </source>
</evidence>
<dbReference type="EMBL" id="CACRSL010000005">
    <property type="protein sequence ID" value="VYT27196.1"/>
    <property type="molecule type" value="Genomic_DNA"/>
</dbReference>